<dbReference type="Proteomes" id="UP000660611">
    <property type="component" value="Unassembled WGS sequence"/>
</dbReference>
<keyword evidence="3" id="KW-0949">S-adenosyl-L-methionine</keyword>
<evidence type="ECO:0000313" key="5">
    <source>
        <dbReference type="EMBL" id="GIG49937.1"/>
    </source>
</evidence>
<dbReference type="Pfam" id="PF13649">
    <property type="entry name" value="Methyltransf_25"/>
    <property type="match status" value="1"/>
</dbReference>
<evidence type="ECO:0000259" key="4">
    <source>
        <dbReference type="SMART" id="SM00650"/>
    </source>
</evidence>
<feature type="domain" description="Ribosomal RNA adenine methylase transferase N-terminal" evidence="4">
    <location>
        <begin position="33"/>
        <end position="175"/>
    </location>
</feature>
<dbReference type="InterPro" id="IPR041698">
    <property type="entry name" value="Methyltransf_25"/>
</dbReference>
<accession>A0A919PUG6</accession>
<proteinExistence type="predicted"/>
<dbReference type="RefSeq" id="WP_203851594.1">
    <property type="nucleotide sequence ID" value="NZ_BAAAVW010000029.1"/>
</dbReference>
<dbReference type="SUPFAM" id="SSF53335">
    <property type="entry name" value="S-adenosyl-L-methionine-dependent methyltransferases"/>
    <property type="match status" value="1"/>
</dbReference>
<dbReference type="GO" id="GO:0000179">
    <property type="term" value="F:rRNA (adenine-N6,N6-)-dimethyltransferase activity"/>
    <property type="evidence" value="ECO:0007669"/>
    <property type="project" value="InterPro"/>
</dbReference>
<keyword evidence="2" id="KW-0808">Transferase</keyword>
<sequence>MSILTEFLRYPRLTGAIAASSPGLARMMTDGMHLERARTVVELGPGTGVFTDAILRRVGPGTRVVAIELNGHLAARLADRYRGHPVEVVHASAADLARLVEDPVDAVVSGLPWTVMPGPARHRILDAVAGRLAPTGMFATFAYAHAAWTPPGRRFAAELAQRFGATATSPLVWRNLPPAFVHRASAPKIRRPDAVRRPFPAVRN</sequence>
<dbReference type="InterPro" id="IPR020598">
    <property type="entry name" value="rRNA_Ade_methylase_Trfase_N"/>
</dbReference>
<comment type="caution">
    <text evidence="5">The sequence shown here is derived from an EMBL/GenBank/DDBJ whole genome shotgun (WGS) entry which is preliminary data.</text>
</comment>
<keyword evidence="6" id="KW-1185">Reference proteome</keyword>
<dbReference type="InterPro" id="IPR029063">
    <property type="entry name" value="SAM-dependent_MTases_sf"/>
</dbReference>
<evidence type="ECO:0000313" key="6">
    <source>
        <dbReference type="Proteomes" id="UP000660611"/>
    </source>
</evidence>
<evidence type="ECO:0000256" key="1">
    <source>
        <dbReference type="ARBA" id="ARBA00022603"/>
    </source>
</evidence>
<gene>
    <name evidence="5" type="ORF">Dsi01nite_079780</name>
</gene>
<protein>
    <submittedName>
        <fullName evidence="5">Methyltransferase</fullName>
    </submittedName>
</protein>
<dbReference type="SMART" id="SM00650">
    <property type="entry name" value="rADc"/>
    <property type="match status" value="1"/>
</dbReference>
<name>A0A919PUG6_9ACTN</name>
<dbReference type="AlphaFoldDB" id="A0A919PUG6"/>
<dbReference type="Gene3D" id="3.40.50.150">
    <property type="entry name" value="Vaccinia Virus protein VP39"/>
    <property type="match status" value="1"/>
</dbReference>
<evidence type="ECO:0000256" key="3">
    <source>
        <dbReference type="ARBA" id="ARBA00022691"/>
    </source>
</evidence>
<organism evidence="5 6">
    <name type="scientific">Dactylosporangium siamense</name>
    <dbReference type="NCBI Taxonomy" id="685454"/>
    <lineage>
        <taxon>Bacteria</taxon>
        <taxon>Bacillati</taxon>
        <taxon>Actinomycetota</taxon>
        <taxon>Actinomycetes</taxon>
        <taxon>Micromonosporales</taxon>
        <taxon>Micromonosporaceae</taxon>
        <taxon>Dactylosporangium</taxon>
    </lineage>
</organism>
<keyword evidence="1 5" id="KW-0489">Methyltransferase</keyword>
<evidence type="ECO:0000256" key="2">
    <source>
        <dbReference type="ARBA" id="ARBA00022679"/>
    </source>
</evidence>
<dbReference type="EMBL" id="BONQ01000126">
    <property type="protein sequence ID" value="GIG49937.1"/>
    <property type="molecule type" value="Genomic_DNA"/>
</dbReference>
<reference evidence="5" key="1">
    <citation type="submission" date="2021-01" db="EMBL/GenBank/DDBJ databases">
        <title>Whole genome shotgun sequence of Dactylosporangium siamense NBRC 106093.</title>
        <authorList>
            <person name="Komaki H."/>
            <person name="Tamura T."/>
        </authorList>
    </citation>
    <scope>NUCLEOTIDE SEQUENCE</scope>
    <source>
        <strain evidence="5">NBRC 106093</strain>
    </source>
</reference>
<dbReference type="CDD" id="cd02440">
    <property type="entry name" value="AdoMet_MTases"/>
    <property type="match status" value="1"/>
</dbReference>